<gene>
    <name evidence="2" type="ORF">NCTC10211_02777</name>
</gene>
<protein>
    <submittedName>
        <fullName evidence="2">Two-component sensor kinase N-terminal</fullName>
    </submittedName>
</protein>
<accession>A0A379Z004</accession>
<dbReference type="EMBL" id="UGYK01000002">
    <property type="protein sequence ID" value="SUI52720.1"/>
    <property type="molecule type" value="Genomic_DNA"/>
</dbReference>
<name>A0A379Z004_SERMA</name>
<dbReference type="Proteomes" id="UP000254765">
    <property type="component" value="Unassembled WGS sequence"/>
</dbReference>
<dbReference type="AlphaFoldDB" id="A0A379Z004"/>
<dbReference type="GO" id="GO:0016301">
    <property type="term" value="F:kinase activity"/>
    <property type="evidence" value="ECO:0007669"/>
    <property type="project" value="UniProtKB-KW"/>
</dbReference>
<proteinExistence type="predicted"/>
<evidence type="ECO:0000313" key="3">
    <source>
        <dbReference type="Proteomes" id="UP000254765"/>
    </source>
</evidence>
<dbReference type="InterPro" id="IPR013727">
    <property type="entry name" value="2CSK_N"/>
</dbReference>
<feature type="domain" description="Two-component sensor kinase N-terminal" evidence="1">
    <location>
        <begin position="2"/>
        <end position="38"/>
    </location>
</feature>
<sequence length="42" mass="4881">MVREGKLAVDVPYVVLDSFERNMNDQLYYEVISPQGKRHLGL</sequence>
<reference evidence="2 3" key="1">
    <citation type="submission" date="2018-06" db="EMBL/GenBank/DDBJ databases">
        <authorList>
            <consortium name="Pathogen Informatics"/>
            <person name="Doyle S."/>
        </authorList>
    </citation>
    <scope>NUCLEOTIDE SEQUENCE [LARGE SCALE GENOMIC DNA]</scope>
    <source>
        <strain evidence="2 3">NCTC10211</strain>
    </source>
</reference>
<organism evidence="2 3">
    <name type="scientific">Serratia marcescens</name>
    <dbReference type="NCBI Taxonomy" id="615"/>
    <lineage>
        <taxon>Bacteria</taxon>
        <taxon>Pseudomonadati</taxon>
        <taxon>Pseudomonadota</taxon>
        <taxon>Gammaproteobacteria</taxon>
        <taxon>Enterobacterales</taxon>
        <taxon>Yersiniaceae</taxon>
        <taxon>Serratia</taxon>
    </lineage>
</organism>
<keyword evidence="2" id="KW-0418">Kinase</keyword>
<dbReference type="Pfam" id="PF08521">
    <property type="entry name" value="2CSK_N"/>
    <property type="match status" value="1"/>
</dbReference>
<evidence type="ECO:0000313" key="2">
    <source>
        <dbReference type="EMBL" id="SUI52720.1"/>
    </source>
</evidence>
<evidence type="ECO:0000259" key="1">
    <source>
        <dbReference type="Pfam" id="PF08521"/>
    </source>
</evidence>
<keyword evidence="2" id="KW-0808">Transferase</keyword>